<proteinExistence type="predicted"/>
<evidence type="ECO:0000256" key="1">
    <source>
        <dbReference type="SAM" id="MobiDB-lite"/>
    </source>
</evidence>
<dbReference type="Pfam" id="PF00685">
    <property type="entry name" value="Sulfotransfer_1"/>
    <property type="match status" value="1"/>
</dbReference>
<keyword evidence="3" id="KW-0808">Transferase</keyword>
<name>A0A6M3MBK9_9ZZZZ</name>
<evidence type="ECO:0000259" key="2">
    <source>
        <dbReference type="Pfam" id="PF00685"/>
    </source>
</evidence>
<dbReference type="InterPro" id="IPR027417">
    <property type="entry name" value="P-loop_NTPase"/>
</dbReference>
<evidence type="ECO:0000313" key="3">
    <source>
        <dbReference type="EMBL" id="QJB02399.1"/>
    </source>
</evidence>
<gene>
    <name evidence="3" type="ORF">MM171B01337_0011</name>
</gene>
<sequence>MIDNFYPKGKKTILGAKVALNPGIDAMDWVWLPRVFKGAKFIFIKRNQKDTYASYYHADKDSVRGIVTERVYSPMAAWIWGSFFDFWKHNQARAMIINYDKMIDNPLEEISRIWPFLGVTAPPDEVITSMIKTPENTAGKELAYRKMEFGKKAKDEPEEEIRRIEQEAHE</sequence>
<organism evidence="3">
    <name type="scientific">viral metagenome</name>
    <dbReference type="NCBI Taxonomy" id="1070528"/>
    <lineage>
        <taxon>unclassified sequences</taxon>
        <taxon>metagenomes</taxon>
        <taxon>organismal metagenomes</taxon>
    </lineage>
</organism>
<protein>
    <submittedName>
        <fullName evidence="3">Putative sulfotransferase domain contining protein</fullName>
    </submittedName>
</protein>
<dbReference type="InterPro" id="IPR000863">
    <property type="entry name" value="Sulfotransferase_dom"/>
</dbReference>
<reference evidence="3" key="1">
    <citation type="submission" date="2020-03" db="EMBL/GenBank/DDBJ databases">
        <title>The deep terrestrial virosphere.</title>
        <authorList>
            <person name="Holmfeldt K."/>
            <person name="Nilsson E."/>
            <person name="Simone D."/>
            <person name="Lopez-Fernandez M."/>
            <person name="Wu X."/>
            <person name="de Brujin I."/>
            <person name="Lundin D."/>
            <person name="Andersson A."/>
            <person name="Bertilsson S."/>
            <person name="Dopson M."/>
        </authorList>
    </citation>
    <scope>NUCLEOTIDE SEQUENCE</scope>
    <source>
        <strain evidence="3">MM171B01337</strain>
    </source>
</reference>
<accession>A0A6M3MBK9</accession>
<dbReference type="GO" id="GO:0008146">
    <property type="term" value="F:sulfotransferase activity"/>
    <property type="evidence" value="ECO:0007669"/>
    <property type="project" value="InterPro"/>
</dbReference>
<feature type="region of interest" description="Disordered" evidence="1">
    <location>
        <begin position="151"/>
        <end position="170"/>
    </location>
</feature>
<dbReference type="AlphaFoldDB" id="A0A6M3MBK9"/>
<dbReference type="EMBL" id="MT143780">
    <property type="protein sequence ID" value="QJB02399.1"/>
    <property type="molecule type" value="Genomic_DNA"/>
</dbReference>
<dbReference type="Gene3D" id="3.40.50.300">
    <property type="entry name" value="P-loop containing nucleotide triphosphate hydrolases"/>
    <property type="match status" value="1"/>
</dbReference>
<feature type="domain" description="Sulfotransferase" evidence="2">
    <location>
        <begin position="37"/>
        <end position="146"/>
    </location>
</feature>
<dbReference type="SUPFAM" id="SSF52540">
    <property type="entry name" value="P-loop containing nucleoside triphosphate hydrolases"/>
    <property type="match status" value="1"/>
</dbReference>